<comment type="catalytic activity">
    <reaction evidence="3">
        <text>(2S)-lactyl-2-diphospho-5'-guanosine + 7,8-didemethyl-8-hydroxy-5-deazariboflavin = oxidized coenzyme F420-0 + GMP + H(+)</text>
        <dbReference type="Rhea" id="RHEA:63444"/>
        <dbReference type="ChEBI" id="CHEBI:15378"/>
        <dbReference type="ChEBI" id="CHEBI:58115"/>
        <dbReference type="ChEBI" id="CHEBI:59435"/>
        <dbReference type="ChEBI" id="CHEBI:59904"/>
        <dbReference type="ChEBI" id="CHEBI:59907"/>
        <dbReference type="EC" id="2.7.8.28"/>
    </reaction>
</comment>
<dbReference type="PANTHER" id="PTHR43007">
    <property type="entry name" value="2-PHOSPHO-L-LACTATE TRANSFERASE"/>
    <property type="match status" value="1"/>
</dbReference>
<dbReference type="InterPro" id="IPR002882">
    <property type="entry name" value="CofD"/>
</dbReference>
<dbReference type="GO" id="GO:0000287">
    <property type="term" value="F:magnesium ion binding"/>
    <property type="evidence" value="ECO:0007669"/>
    <property type="project" value="InterPro"/>
</dbReference>
<comment type="similarity">
    <text evidence="3">Belongs to the CofD family.</text>
</comment>
<dbReference type="SUPFAM" id="SSF142338">
    <property type="entry name" value="CofD-like"/>
    <property type="match status" value="1"/>
</dbReference>
<dbReference type="GO" id="GO:0052645">
    <property type="term" value="P:F420-0 metabolic process"/>
    <property type="evidence" value="ECO:0007669"/>
    <property type="project" value="UniProtKB-UniRule"/>
</dbReference>
<dbReference type="AlphaFoldDB" id="A0AAP2RE91"/>
<comment type="caution">
    <text evidence="3">Lacks conserved residue(s) required for the propagation of feature annotation.</text>
</comment>
<name>A0AAP2RE91_9EURY</name>
<evidence type="ECO:0000256" key="2">
    <source>
        <dbReference type="ARBA" id="ARBA00022842"/>
    </source>
</evidence>
<keyword evidence="1 3" id="KW-0808">Transferase</keyword>
<protein>
    <recommendedName>
        <fullName evidence="3">2-phospho-L-lactate transferase</fullName>
        <ecNumber evidence="3">2.7.8.28</ecNumber>
    </recommendedName>
    <alternativeName>
        <fullName evidence="3">EPPG:FO PEP transferase</fullName>
    </alternativeName>
</protein>
<dbReference type="NCBIfam" id="TIGR01819">
    <property type="entry name" value="F420_cofD"/>
    <property type="match status" value="1"/>
</dbReference>
<gene>
    <name evidence="3" type="primary">cofD</name>
    <name evidence="4" type="ORF">CUJ83_11210</name>
</gene>
<keyword evidence="2 3" id="KW-0460">Magnesium</keyword>
<dbReference type="EC" id="2.7.8.28" evidence="3"/>
<keyword evidence="5" id="KW-1185">Reference proteome</keyword>
<evidence type="ECO:0000256" key="3">
    <source>
        <dbReference type="HAMAP-Rule" id="MF_01257"/>
    </source>
</evidence>
<comment type="subunit">
    <text evidence="3">Homodimer.</text>
</comment>
<dbReference type="Proteomes" id="UP001320159">
    <property type="component" value="Unassembled WGS sequence"/>
</dbReference>
<dbReference type="Pfam" id="PF01933">
    <property type="entry name" value="CofD"/>
    <property type="match status" value="1"/>
</dbReference>
<dbReference type="HAMAP" id="MF_01257">
    <property type="entry name" value="CofD"/>
    <property type="match status" value="1"/>
</dbReference>
<organism evidence="4 5">
    <name type="scientific">Methanooceanicella nereidis</name>
    <dbReference type="NCBI Taxonomy" id="2052831"/>
    <lineage>
        <taxon>Archaea</taxon>
        <taxon>Methanobacteriati</taxon>
        <taxon>Methanobacteriota</taxon>
        <taxon>Stenosarchaea group</taxon>
        <taxon>Methanomicrobia</taxon>
        <taxon>Methanocellales</taxon>
        <taxon>Methanocellaceae</taxon>
        <taxon>Methanooceanicella</taxon>
    </lineage>
</organism>
<dbReference type="GO" id="GO:0043743">
    <property type="term" value="F:LPPG:FO 2-phospho-L-lactate transferase activity"/>
    <property type="evidence" value="ECO:0007669"/>
    <property type="project" value="UniProtKB-EC"/>
</dbReference>
<dbReference type="PANTHER" id="PTHR43007:SF1">
    <property type="entry name" value="2-PHOSPHO-L-LACTATE TRANSFERASE"/>
    <property type="match status" value="1"/>
</dbReference>
<comment type="pathway">
    <text evidence="3">Cofactor biosynthesis; coenzyme F420 biosynthesis.</text>
</comment>
<accession>A0AAP2RE91</accession>
<proteinExistence type="inferred from homology"/>
<comment type="cofactor">
    <cofactor evidence="3">
        <name>Mg(2+)</name>
        <dbReference type="ChEBI" id="CHEBI:18420"/>
    </cofactor>
</comment>
<dbReference type="CDD" id="cd07186">
    <property type="entry name" value="CofD_like"/>
    <property type="match status" value="1"/>
</dbReference>
<comment type="function">
    <text evidence="3">Catalyzes the transfer of the 2-phospholactate moiety from (2S)-lactyl-2-diphospho-5'-guanosine to 7,8-didemethyl-8-hydroxy-5-deazariboflavin (FO) with the formation of oxidized coenzyme F420-0 and GMP.</text>
</comment>
<comment type="caution">
    <text evidence="4">The sequence shown here is derived from an EMBL/GenBank/DDBJ whole genome shotgun (WGS) entry which is preliminary data.</text>
</comment>
<evidence type="ECO:0000313" key="5">
    <source>
        <dbReference type="Proteomes" id="UP001320159"/>
    </source>
</evidence>
<dbReference type="InterPro" id="IPR038136">
    <property type="entry name" value="CofD-like_dom_sf"/>
</dbReference>
<dbReference type="InterPro" id="IPR010115">
    <property type="entry name" value="FbiA/CofD"/>
</dbReference>
<reference evidence="4 5" key="1">
    <citation type="submission" date="2017-11" db="EMBL/GenBank/DDBJ databases">
        <title>Isolation and Characterization of Family Methanocellaceae Species from Potential Methane Hydrate Area Offshore Southwestern Taiwan.</title>
        <authorList>
            <person name="Zhang W.-L."/>
            <person name="Chen W.-C."/>
            <person name="Lai M.-C."/>
            <person name="Chen S.-C."/>
        </authorList>
    </citation>
    <scope>NUCLEOTIDE SEQUENCE [LARGE SCALE GENOMIC DNA]</scope>
    <source>
        <strain evidence="4 5">CWC-04</strain>
    </source>
</reference>
<evidence type="ECO:0000313" key="4">
    <source>
        <dbReference type="EMBL" id="MCD1295567.1"/>
    </source>
</evidence>
<evidence type="ECO:0000256" key="1">
    <source>
        <dbReference type="ARBA" id="ARBA00022679"/>
    </source>
</evidence>
<feature type="binding site" evidence="3">
    <location>
        <position position="46"/>
    </location>
    <ligand>
        <name>7,8-didemethyl-8-hydroxy-5-deazariboflavin</name>
        <dbReference type="ChEBI" id="CHEBI:59904"/>
    </ligand>
</feature>
<sequence length="297" mass="32693">MFSVLSGGTGTPKLLRGFEDSEDLNVIVNTAEDIWVSGNMVSPDVDSVIYTLAGIIDDGKWWGIKGDTFHTHEALKAIGHYEELMIGDRDRATQIRRAELIRNGNTLTEATMELCSSYKIRSRVLPMSEYDITSVISTTEGDMHFQDFWVTCRGEPEVTEARLFGTLKPTDEVMEALNASENIIIGPSNPITSIGPILALEGVADALKIKFVVAVSPFIGDKPVSGPAAKLMKAKGLEASTRGVAEFYKDVVDVFIMDERDNTDLSMYDFEVDRFDTLMTGKEKSKALADFVLSKCV</sequence>
<dbReference type="EMBL" id="PGCK01000009">
    <property type="protein sequence ID" value="MCD1295567.1"/>
    <property type="molecule type" value="Genomic_DNA"/>
</dbReference>
<dbReference type="Gene3D" id="3.40.50.10680">
    <property type="entry name" value="CofD-like domains"/>
    <property type="match status" value="1"/>
</dbReference>
<dbReference type="RefSeq" id="WP_369424233.1">
    <property type="nucleotide sequence ID" value="NZ_PGCK01000009.1"/>
</dbReference>
<dbReference type="Gene3D" id="1.10.8.240">
    <property type="entry name" value="CofD-like domain"/>
    <property type="match status" value="1"/>
</dbReference>